<reference evidence="11" key="1">
    <citation type="journal article" date="2014" name="Int. J. Syst. Evol. Microbiol.">
        <title>Complete genome sequence of Corynebacterium casei LMG S-19264T (=DSM 44701T), isolated from a smear-ripened cheese.</title>
        <authorList>
            <consortium name="US DOE Joint Genome Institute (JGI-PGF)"/>
            <person name="Walter F."/>
            <person name="Albersmeier A."/>
            <person name="Kalinowski J."/>
            <person name="Ruckert C."/>
        </authorList>
    </citation>
    <scope>NUCLEOTIDE SEQUENCE</scope>
    <source>
        <strain evidence="11">CGMCC 1.15448</strain>
    </source>
</reference>
<dbReference type="Gene3D" id="3.40.50.880">
    <property type="match status" value="1"/>
</dbReference>
<dbReference type="InterPro" id="IPR027417">
    <property type="entry name" value="P-loop_NTPase"/>
</dbReference>
<dbReference type="InterPro" id="IPR011698">
    <property type="entry name" value="GATase_3"/>
</dbReference>
<evidence type="ECO:0000313" key="11">
    <source>
        <dbReference type="EMBL" id="GGA94362.1"/>
    </source>
</evidence>
<dbReference type="EMBL" id="BMJC01000002">
    <property type="protein sequence ID" value="GGA94362.1"/>
    <property type="molecule type" value="Genomic_DNA"/>
</dbReference>
<keyword evidence="12" id="KW-1185">Reference proteome</keyword>
<keyword evidence="7 8" id="KW-0315">Glutamine amidotransferase</keyword>
<evidence type="ECO:0000256" key="8">
    <source>
        <dbReference type="HAMAP-Rule" id="MF_00027"/>
    </source>
</evidence>
<comment type="miscellaneous">
    <text evidence="8">The a and c carboxylates of cobyrinate are activated for nucleophilic attack via formation of a phosphorylated intermediate by ATP. CbiA catalyzes first the amidation of the c-carboxylate, and then that of the a-carboxylate.</text>
</comment>
<evidence type="ECO:0000259" key="9">
    <source>
        <dbReference type="Pfam" id="PF01656"/>
    </source>
</evidence>
<dbReference type="NCBIfam" id="NF002204">
    <property type="entry name" value="PRK01077.1"/>
    <property type="match status" value="1"/>
</dbReference>
<dbReference type="Proteomes" id="UP000607559">
    <property type="component" value="Unassembled WGS sequence"/>
</dbReference>
<evidence type="ECO:0000256" key="1">
    <source>
        <dbReference type="ARBA" id="ARBA00001946"/>
    </source>
</evidence>
<organism evidence="11 12">
    <name type="scientific">Puia dinghuensis</name>
    <dbReference type="NCBI Taxonomy" id="1792502"/>
    <lineage>
        <taxon>Bacteria</taxon>
        <taxon>Pseudomonadati</taxon>
        <taxon>Bacteroidota</taxon>
        <taxon>Chitinophagia</taxon>
        <taxon>Chitinophagales</taxon>
        <taxon>Chitinophagaceae</taxon>
        <taxon>Puia</taxon>
    </lineage>
</organism>
<evidence type="ECO:0000256" key="6">
    <source>
        <dbReference type="ARBA" id="ARBA00022842"/>
    </source>
</evidence>
<dbReference type="AlphaFoldDB" id="A0A8J2UBK5"/>
<dbReference type="CDD" id="cd05388">
    <property type="entry name" value="CobB_N"/>
    <property type="match status" value="1"/>
</dbReference>
<comment type="function">
    <text evidence="8">Catalyzes the ATP-dependent amidation of the two carboxylate groups at positions a and c of cobyrinate, using either L-glutamine or ammonia as the nitrogen source.</text>
</comment>
<accession>A0A8J2UBK5</accession>
<dbReference type="SUPFAM" id="SSF52317">
    <property type="entry name" value="Class I glutamine amidotransferase-like"/>
    <property type="match status" value="1"/>
</dbReference>
<dbReference type="HAMAP" id="MF_00027">
    <property type="entry name" value="CobB_CbiA"/>
    <property type="match status" value="1"/>
</dbReference>
<comment type="domain">
    <text evidence="8">Comprises of two domains. The C-terminal domain contains the binding site for glutamine and catalyzes the hydrolysis of this substrate to glutamate and ammonia. The N-terminal domain is anticipated to bind ATP and cobyrinate and catalyzes the ultimate synthesis of the diamide product. The ammonia produced via the glutaminase domain is probably translocated to the adjacent domain via a molecular tunnel, where it reacts with an activated intermediate.</text>
</comment>
<dbReference type="PANTHER" id="PTHR43873:SF1">
    <property type="entry name" value="COBYRINATE A,C-DIAMIDE SYNTHASE"/>
    <property type="match status" value="1"/>
</dbReference>
<dbReference type="EC" id="6.3.5.11" evidence="8"/>
<reference evidence="11" key="2">
    <citation type="submission" date="2020-09" db="EMBL/GenBank/DDBJ databases">
        <authorList>
            <person name="Sun Q."/>
            <person name="Zhou Y."/>
        </authorList>
    </citation>
    <scope>NUCLEOTIDE SEQUENCE</scope>
    <source>
        <strain evidence="11">CGMCC 1.15448</strain>
    </source>
</reference>
<proteinExistence type="inferred from homology"/>
<keyword evidence="6 8" id="KW-0460">Magnesium</keyword>
<dbReference type="Pfam" id="PF07685">
    <property type="entry name" value="GATase_3"/>
    <property type="match status" value="1"/>
</dbReference>
<dbReference type="CDD" id="cd03130">
    <property type="entry name" value="GATase1_CobB"/>
    <property type="match status" value="1"/>
</dbReference>
<dbReference type="Gene3D" id="3.40.50.300">
    <property type="entry name" value="P-loop containing nucleotide triphosphate hydrolases"/>
    <property type="match status" value="2"/>
</dbReference>
<dbReference type="PANTHER" id="PTHR43873">
    <property type="entry name" value="COBYRINATE A,C-DIAMIDE SYNTHASE"/>
    <property type="match status" value="1"/>
</dbReference>
<dbReference type="RefSeq" id="WP_188930621.1">
    <property type="nucleotide sequence ID" value="NZ_BMJC01000002.1"/>
</dbReference>
<dbReference type="GO" id="GO:0009236">
    <property type="term" value="P:cobalamin biosynthetic process"/>
    <property type="evidence" value="ECO:0007669"/>
    <property type="project" value="UniProtKB-UniRule"/>
</dbReference>
<comment type="catalytic activity">
    <reaction evidence="8">
        <text>cob(II)yrinate + 2 L-glutamine + 2 ATP + 2 H2O = cob(II)yrinate a,c diamide + 2 L-glutamate + 2 ADP + 2 phosphate + 2 H(+)</text>
        <dbReference type="Rhea" id="RHEA:26289"/>
        <dbReference type="ChEBI" id="CHEBI:15377"/>
        <dbReference type="ChEBI" id="CHEBI:15378"/>
        <dbReference type="ChEBI" id="CHEBI:29985"/>
        <dbReference type="ChEBI" id="CHEBI:30616"/>
        <dbReference type="ChEBI" id="CHEBI:43474"/>
        <dbReference type="ChEBI" id="CHEBI:58359"/>
        <dbReference type="ChEBI" id="CHEBI:58537"/>
        <dbReference type="ChEBI" id="CHEBI:58894"/>
        <dbReference type="ChEBI" id="CHEBI:456216"/>
        <dbReference type="EC" id="6.3.5.11"/>
    </reaction>
</comment>
<comment type="caution">
    <text evidence="11">The sequence shown here is derived from an EMBL/GenBank/DDBJ whole genome shotgun (WGS) entry which is preliminary data.</text>
</comment>
<dbReference type="PROSITE" id="PS51274">
    <property type="entry name" value="GATASE_COBBQ"/>
    <property type="match status" value="1"/>
</dbReference>
<feature type="domain" description="CobQ/CobB/MinD/ParA nucleotide binding" evidence="9">
    <location>
        <begin position="7"/>
        <end position="187"/>
    </location>
</feature>
<protein>
    <recommendedName>
        <fullName evidence="8">Cobyrinate a,c-diamide synthase</fullName>
        <ecNumber evidence="8">6.3.5.11</ecNumber>
    </recommendedName>
    <alternativeName>
        <fullName evidence="8">Cobyrinic acid a,c-diamide synthetase</fullName>
    </alternativeName>
</protein>
<feature type="active site" description="Nucleophile" evidence="8">
    <location>
        <position position="321"/>
    </location>
</feature>
<dbReference type="InterPro" id="IPR029062">
    <property type="entry name" value="Class_I_gatase-like"/>
</dbReference>
<evidence type="ECO:0000256" key="3">
    <source>
        <dbReference type="ARBA" id="ARBA00022598"/>
    </source>
</evidence>
<dbReference type="GO" id="GO:0042242">
    <property type="term" value="F:cobyrinic acid a,c-diamide synthase activity"/>
    <property type="evidence" value="ECO:0007669"/>
    <property type="project" value="UniProtKB-UniRule"/>
</dbReference>
<comment type="pathway">
    <text evidence="8">Cofactor biosynthesis; adenosylcobalamin biosynthesis; cob(II)yrinate a,c-diamide from sirohydrochlorin (anaerobic route): step 10/10.</text>
</comment>
<evidence type="ECO:0000259" key="10">
    <source>
        <dbReference type="Pfam" id="PF07685"/>
    </source>
</evidence>
<keyword evidence="5 8" id="KW-0067">ATP-binding</keyword>
<evidence type="ECO:0000256" key="2">
    <source>
        <dbReference type="ARBA" id="ARBA00022573"/>
    </source>
</evidence>
<dbReference type="InterPro" id="IPR004484">
    <property type="entry name" value="CbiA/CobB_synth"/>
</dbReference>
<feature type="domain" description="CobB/CobQ-like glutamine amidotransferase" evidence="10">
    <location>
        <begin position="240"/>
        <end position="433"/>
    </location>
</feature>
<dbReference type="Pfam" id="PF01656">
    <property type="entry name" value="CbiA"/>
    <property type="match status" value="1"/>
</dbReference>
<dbReference type="NCBIfam" id="TIGR00379">
    <property type="entry name" value="cobB"/>
    <property type="match status" value="1"/>
</dbReference>
<dbReference type="InterPro" id="IPR002586">
    <property type="entry name" value="CobQ/CobB/MinD/ParA_Nub-bd_dom"/>
</dbReference>
<evidence type="ECO:0000313" key="12">
    <source>
        <dbReference type="Proteomes" id="UP000607559"/>
    </source>
</evidence>
<dbReference type="GO" id="GO:0005524">
    <property type="term" value="F:ATP binding"/>
    <property type="evidence" value="ECO:0007669"/>
    <property type="project" value="UniProtKB-UniRule"/>
</dbReference>
<keyword evidence="3 8" id="KW-0436">Ligase</keyword>
<keyword evidence="4 8" id="KW-0547">Nucleotide-binding</keyword>
<gene>
    <name evidence="11" type="primary">cbiA-1</name>
    <name evidence="8" type="synonym">cbiA</name>
    <name evidence="11" type="ORF">GCM10011511_17070</name>
</gene>
<feature type="site" description="Increases nucleophilicity of active site Cys" evidence="8">
    <location>
        <position position="429"/>
    </location>
</feature>
<dbReference type="UniPathway" id="UPA00148">
    <property type="reaction ID" value="UER00231"/>
</dbReference>
<keyword evidence="2 8" id="KW-0169">Cobalamin biosynthesis</keyword>
<sequence>MQSQFLLAAPHSGAGKTTVTLGLLRALQQRGLRVQPFKCGPDYIDPIHHHTAAGRDSINLDLLMMSAAHIRQLYQHYTSNADVAITEGVMGLFDGARKREGSSADLARLLDLPVILVLNAKAMAYTAAALLYGLKNFDPALNIAGVIFNFVDSPIHYKMLQEASEAVGIKALGHLPANNALHIPSRHLGLDTAEAGVAIETAARHIEKHLDLDAILAATTAATQLTLTADIPTRPSEAKTILVARDPAFLFLYPENLRRLEAYGTIHYFSPLHIAHLPPADLLYLPGGYPECYLEQLSQNKTLLQDIQTFTTKGGKVLAECGGMMLLGKAIIDESGKSWPMTGVLDIVTSMQEKRLSLGYRTLTLNGQTLKGHEFHYSQFINNPDPAANPATPPNATAARPAITIHNAYGQEIPAPVFYRRNLFASYMHFYWGESLGPLENWLAG</sequence>
<evidence type="ECO:0000256" key="7">
    <source>
        <dbReference type="ARBA" id="ARBA00022962"/>
    </source>
</evidence>
<evidence type="ECO:0000256" key="5">
    <source>
        <dbReference type="ARBA" id="ARBA00022840"/>
    </source>
</evidence>
<comment type="cofactor">
    <cofactor evidence="1 8">
        <name>Mg(2+)</name>
        <dbReference type="ChEBI" id="CHEBI:18420"/>
    </cofactor>
</comment>
<dbReference type="SUPFAM" id="SSF52540">
    <property type="entry name" value="P-loop containing nucleoside triphosphate hydrolases"/>
    <property type="match status" value="1"/>
</dbReference>
<comment type="similarity">
    <text evidence="8">Belongs to the CobB/CbiA family.</text>
</comment>
<name>A0A8J2UBK5_9BACT</name>
<evidence type="ECO:0000256" key="4">
    <source>
        <dbReference type="ARBA" id="ARBA00022741"/>
    </source>
</evidence>